<dbReference type="GO" id="GO:0005634">
    <property type="term" value="C:nucleus"/>
    <property type="evidence" value="ECO:0007669"/>
    <property type="project" value="UniProtKB-SubCell"/>
</dbReference>
<evidence type="ECO:0000256" key="3">
    <source>
        <dbReference type="ARBA" id="ARBA00004132"/>
    </source>
</evidence>
<dbReference type="PROSITE" id="PS51844">
    <property type="entry name" value="SH3_LIKE"/>
    <property type="match status" value="1"/>
</dbReference>
<evidence type="ECO:0000256" key="22">
    <source>
        <dbReference type="ARBA" id="ARBA00023034"/>
    </source>
</evidence>
<dbReference type="FunFam" id="1.20.58.530:FF:000006">
    <property type="entry name" value="Putative unconventional myosin-VI"/>
    <property type="match status" value="1"/>
</dbReference>
<dbReference type="GO" id="GO:0005524">
    <property type="term" value="F:ATP binding"/>
    <property type="evidence" value="ECO:0007669"/>
    <property type="project" value="UniProtKB-UniRule"/>
</dbReference>
<feature type="region of interest" description="Disordered" evidence="33">
    <location>
        <begin position="934"/>
        <end position="956"/>
    </location>
</feature>
<dbReference type="InterPro" id="IPR001609">
    <property type="entry name" value="Myosin_head_motor_dom-like"/>
</dbReference>
<dbReference type="Gene3D" id="1.10.10.820">
    <property type="match status" value="1"/>
</dbReference>
<dbReference type="GO" id="GO:0051015">
    <property type="term" value="F:actin filament binding"/>
    <property type="evidence" value="ECO:0007669"/>
    <property type="project" value="InterPro"/>
</dbReference>
<reference evidence="37" key="1">
    <citation type="submission" date="2025-08" db="UniProtKB">
        <authorList>
            <consortium name="RefSeq"/>
        </authorList>
    </citation>
    <scope>IDENTIFICATION</scope>
    <source>
        <tissue evidence="37">Blood</tissue>
    </source>
</reference>
<dbReference type="GO" id="GO:0032587">
    <property type="term" value="C:ruffle membrane"/>
    <property type="evidence" value="ECO:0007669"/>
    <property type="project" value="UniProtKB-SubCell"/>
</dbReference>
<keyword evidence="12" id="KW-0813">Transport</keyword>
<dbReference type="CTD" id="4646"/>
<dbReference type="CDD" id="cd21759">
    <property type="entry name" value="CBD_MYO6-like"/>
    <property type="match status" value="1"/>
</dbReference>
<dbReference type="Gene3D" id="1.20.58.530">
    <property type="match status" value="1"/>
</dbReference>
<evidence type="ECO:0000256" key="16">
    <source>
        <dbReference type="ARBA" id="ARBA00022583"/>
    </source>
</evidence>
<keyword evidence="20" id="KW-0112">Calmodulin-binding</keyword>
<feature type="binding site" evidence="32">
    <location>
        <begin position="151"/>
        <end position="158"/>
    </location>
    <ligand>
        <name>ATP</name>
        <dbReference type="ChEBI" id="CHEBI:30616"/>
    </ligand>
</feature>
<evidence type="ECO:0000256" key="9">
    <source>
        <dbReference type="ARBA" id="ARBA00004632"/>
    </source>
</evidence>
<dbReference type="FunFam" id="1.20.120.720:FF:000005">
    <property type="entry name" value="unconventional myosin-VI isoform X1"/>
    <property type="match status" value="1"/>
</dbReference>
<evidence type="ECO:0000256" key="11">
    <source>
        <dbReference type="ARBA" id="ARBA00015382"/>
    </source>
</evidence>
<keyword evidence="30" id="KW-0968">Cytoplasmic vesicle</keyword>
<dbReference type="InterPro" id="IPR027417">
    <property type="entry name" value="P-loop_NTPase"/>
</dbReference>
<dbReference type="GO" id="GO:0042472">
    <property type="term" value="P:inner ear morphogenesis"/>
    <property type="evidence" value="ECO:0007669"/>
    <property type="project" value="TreeGrafter"/>
</dbReference>
<evidence type="ECO:0000313" key="37">
    <source>
        <dbReference type="RefSeq" id="XP_010853557.1"/>
    </source>
</evidence>
<dbReference type="GO" id="GO:0016459">
    <property type="term" value="C:myosin complex"/>
    <property type="evidence" value="ECO:0007669"/>
    <property type="project" value="UniProtKB-KW"/>
</dbReference>
<evidence type="ECO:0000256" key="17">
    <source>
        <dbReference type="ARBA" id="ARBA00022740"/>
    </source>
</evidence>
<keyword evidence="16" id="KW-0254">Endocytosis</keyword>
<keyword evidence="25 32" id="KW-0505">Motor protein</keyword>
<dbReference type="Gene3D" id="6.10.220.10">
    <property type="match status" value="1"/>
</dbReference>
<dbReference type="GO" id="GO:0005905">
    <property type="term" value="C:clathrin-coated pit"/>
    <property type="evidence" value="ECO:0007669"/>
    <property type="project" value="UniProtKB-SubCell"/>
</dbReference>
<dbReference type="Pfam" id="PF00063">
    <property type="entry name" value="Myosin_head"/>
    <property type="match status" value="1"/>
</dbReference>
<evidence type="ECO:0000256" key="2">
    <source>
        <dbReference type="ARBA" id="ARBA00004123"/>
    </source>
</evidence>
<dbReference type="GO" id="GO:0015031">
    <property type="term" value="P:protein transport"/>
    <property type="evidence" value="ECO:0007669"/>
    <property type="project" value="UniProtKB-KW"/>
</dbReference>
<evidence type="ECO:0000256" key="7">
    <source>
        <dbReference type="ARBA" id="ARBA00004556"/>
    </source>
</evidence>
<keyword evidence="29" id="KW-0966">Cell projection</keyword>
<dbReference type="PRINTS" id="PR00193">
    <property type="entry name" value="MYOSINHEAVY"/>
</dbReference>
<dbReference type="RefSeq" id="XP_010853557.1">
    <property type="nucleotide sequence ID" value="XM_010855255.1"/>
</dbReference>
<evidence type="ECO:0000256" key="14">
    <source>
        <dbReference type="ARBA" id="ARBA00022490"/>
    </source>
</evidence>
<evidence type="ECO:0000256" key="29">
    <source>
        <dbReference type="ARBA" id="ARBA00023273"/>
    </source>
</evidence>
<keyword evidence="27 32" id="KW-0009">Actin-binding</keyword>
<evidence type="ECO:0000259" key="34">
    <source>
        <dbReference type="PROSITE" id="PS51456"/>
    </source>
</evidence>
<dbReference type="GO" id="GO:0005902">
    <property type="term" value="C:microvillus"/>
    <property type="evidence" value="ECO:0007669"/>
    <property type="project" value="UniProtKB-SubCell"/>
</dbReference>
<evidence type="ECO:0000256" key="13">
    <source>
        <dbReference type="ARBA" id="ARBA00022475"/>
    </source>
</evidence>
<dbReference type="GO" id="GO:0005794">
    <property type="term" value="C:Golgi apparatus"/>
    <property type="evidence" value="ECO:0007669"/>
    <property type="project" value="UniProtKB-SubCell"/>
</dbReference>
<feature type="domain" description="Myosin N-terminal SH3-like" evidence="35">
    <location>
        <begin position="2"/>
        <end position="53"/>
    </location>
</feature>
<dbReference type="GO" id="GO:0048471">
    <property type="term" value="C:perinuclear region of cytoplasm"/>
    <property type="evidence" value="ECO:0007669"/>
    <property type="project" value="UniProtKB-SubCell"/>
</dbReference>
<protein>
    <recommendedName>
        <fullName evidence="11">Unconventional myosin-VI</fullName>
    </recommendedName>
    <alternativeName>
        <fullName evidence="31">Unconventional myosin-6</fullName>
    </alternativeName>
</protein>
<evidence type="ECO:0000256" key="18">
    <source>
        <dbReference type="ARBA" id="ARBA00022741"/>
    </source>
</evidence>
<evidence type="ECO:0000256" key="23">
    <source>
        <dbReference type="ARBA" id="ARBA00023123"/>
    </source>
</evidence>
<dbReference type="InterPro" id="IPR032412">
    <property type="entry name" value="Myosin-VI_CBD"/>
</dbReference>
<evidence type="ECO:0000259" key="35">
    <source>
        <dbReference type="PROSITE" id="PS51844"/>
    </source>
</evidence>
<keyword evidence="15" id="KW-0597">Phosphoprotein</keyword>
<evidence type="ECO:0000256" key="24">
    <source>
        <dbReference type="ARBA" id="ARBA00023136"/>
    </source>
</evidence>
<dbReference type="InterPro" id="IPR036961">
    <property type="entry name" value="Kinesin_motor_dom_sf"/>
</dbReference>
<dbReference type="PROSITE" id="PS51456">
    <property type="entry name" value="MYOSIN_MOTOR"/>
    <property type="match status" value="1"/>
</dbReference>
<comment type="subcellular location">
    <subcellularLocation>
        <location evidence="5">Cell projection</location>
        <location evidence="5">Filopodium</location>
    </subcellularLocation>
    <subcellularLocation>
        <location evidence="1">Cell projection</location>
        <location evidence="1">Microvillus</location>
    </subcellularLocation>
    <subcellularLocation>
        <location evidence="9">Cell projection</location>
        <location evidence="9">Ruffle membrane</location>
    </subcellularLocation>
    <subcellularLocation>
        <location evidence="6">Cytoplasm</location>
        <location evidence="6">Cytosol</location>
    </subcellularLocation>
    <subcellularLocation>
        <location evidence="7">Cytoplasm</location>
        <location evidence="7">Perinuclear region</location>
    </subcellularLocation>
    <subcellularLocation>
        <location evidence="3">Cytoplasmic vesicle</location>
        <location evidence="3">Clathrin-coated vesicle</location>
    </subcellularLocation>
    <subcellularLocation>
        <location evidence="4">Golgi apparatus</location>
        <location evidence="4">trans-Golgi network membrane</location>
        <topology evidence="4">Peripheral membrane protein</topology>
    </subcellularLocation>
    <subcellularLocation>
        <location evidence="8">Membrane</location>
        <location evidence="8">Clathrin-coated pit</location>
    </subcellularLocation>
    <subcellularLocation>
        <location evidence="2">Nucleus</location>
    </subcellularLocation>
</comment>
<keyword evidence="13" id="KW-1003">Cell membrane</keyword>
<dbReference type="GO" id="GO:0030136">
    <property type="term" value="C:clathrin-coated vesicle"/>
    <property type="evidence" value="ECO:0007669"/>
    <property type="project" value="UniProtKB-SubCell"/>
</dbReference>
<evidence type="ECO:0000256" key="30">
    <source>
        <dbReference type="ARBA" id="ARBA00023329"/>
    </source>
</evidence>
<dbReference type="Proteomes" id="UP000515208">
    <property type="component" value="Unplaced"/>
</dbReference>
<evidence type="ECO:0000256" key="5">
    <source>
        <dbReference type="ARBA" id="ARBA00004486"/>
    </source>
</evidence>
<dbReference type="Pfam" id="PF16521">
    <property type="entry name" value="Myosin-VI_CBD"/>
    <property type="match status" value="1"/>
</dbReference>
<dbReference type="Gene3D" id="3.40.850.10">
    <property type="entry name" value="Kinesin motor domain"/>
    <property type="match status" value="2"/>
</dbReference>
<dbReference type="PANTHER" id="PTHR13140:SF745">
    <property type="entry name" value="UNCONVENTIONAL MYOSIN-VI"/>
    <property type="match status" value="1"/>
</dbReference>
<proteinExistence type="inferred from homology"/>
<comment type="similarity">
    <text evidence="10 32">Belongs to the TRAFAC class myosin-kinesin ATPase superfamily. Myosin family.</text>
</comment>
<keyword evidence="26" id="KW-0168">Coated pit</keyword>
<dbReference type="GO" id="GO:0042491">
    <property type="term" value="P:inner ear auditory receptor cell differentiation"/>
    <property type="evidence" value="ECO:0007669"/>
    <property type="project" value="TreeGrafter"/>
</dbReference>
<dbReference type="CDD" id="cd01382">
    <property type="entry name" value="MYSc_Myo6"/>
    <property type="match status" value="1"/>
</dbReference>
<dbReference type="FunFam" id="2.30.30.360:FF:000002">
    <property type="entry name" value="Unconventional myosin-VI"/>
    <property type="match status" value="1"/>
</dbReference>
<dbReference type="Gene3D" id="2.30.30.360">
    <property type="entry name" value="Myosin S1 fragment, N-terminal"/>
    <property type="match status" value="1"/>
</dbReference>
<evidence type="ECO:0000256" key="32">
    <source>
        <dbReference type="PROSITE-ProRule" id="PRU00782"/>
    </source>
</evidence>
<keyword evidence="23 32" id="KW-0518">Myosin</keyword>
<evidence type="ECO:0000256" key="27">
    <source>
        <dbReference type="ARBA" id="ARBA00023203"/>
    </source>
</evidence>
<keyword evidence="24" id="KW-0472">Membrane</keyword>
<evidence type="ECO:0000256" key="12">
    <source>
        <dbReference type="ARBA" id="ARBA00022448"/>
    </source>
</evidence>
<dbReference type="GO" id="GO:0030139">
    <property type="term" value="C:endocytic vesicle"/>
    <property type="evidence" value="ECO:0007669"/>
    <property type="project" value="TreeGrafter"/>
</dbReference>
<keyword evidence="28" id="KW-0539">Nucleus</keyword>
<dbReference type="FunFam" id="3.30.70.1590:FF:000002">
    <property type="entry name" value="unconventional myosin-VI isoform X1"/>
    <property type="match status" value="1"/>
</dbReference>
<keyword evidence="18 32" id="KW-0547">Nucleotide-binding</keyword>
<gene>
    <name evidence="37" type="primary">MYO6</name>
</gene>
<dbReference type="GO" id="GO:0007015">
    <property type="term" value="P:actin filament organization"/>
    <property type="evidence" value="ECO:0007669"/>
    <property type="project" value="TreeGrafter"/>
</dbReference>
<dbReference type="GO" id="GO:0000146">
    <property type="term" value="F:microfilament motor activity"/>
    <property type="evidence" value="ECO:0007669"/>
    <property type="project" value="TreeGrafter"/>
</dbReference>
<dbReference type="PANTHER" id="PTHR13140">
    <property type="entry name" value="MYOSIN"/>
    <property type="match status" value="1"/>
</dbReference>
<organism evidence="36 37">
    <name type="scientific">Bison bison bison</name>
    <name type="common">North American plains bison</name>
    <dbReference type="NCBI Taxonomy" id="43346"/>
    <lineage>
        <taxon>Eukaryota</taxon>
        <taxon>Metazoa</taxon>
        <taxon>Chordata</taxon>
        <taxon>Craniata</taxon>
        <taxon>Vertebrata</taxon>
        <taxon>Euteleostomi</taxon>
        <taxon>Mammalia</taxon>
        <taxon>Eutheria</taxon>
        <taxon>Laurasiatheria</taxon>
        <taxon>Artiodactyla</taxon>
        <taxon>Ruminantia</taxon>
        <taxon>Pecora</taxon>
        <taxon>Bovidae</taxon>
        <taxon>Bovinae</taxon>
        <taxon>Bison</taxon>
    </lineage>
</organism>
<evidence type="ECO:0000256" key="28">
    <source>
        <dbReference type="ARBA" id="ARBA00023242"/>
    </source>
</evidence>
<keyword evidence="36" id="KW-1185">Reference proteome</keyword>
<dbReference type="Gene3D" id="3.30.70.1590">
    <property type="match status" value="1"/>
</dbReference>
<evidence type="ECO:0000256" key="21">
    <source>
        <dbReference type="ARBA" id="ARBA00022927"/>
    </source>
</evidence>
<sequence length="1282" mass="148128">MEDGRPVWAPHPTEGFQMGNIVDIGPDSLTIEPLGQKGKTFLALINQVFPAEEDSKKDVEDNCSLMYLNEATLLHNIKVRYSKDRIYTYVANILIAVNPYFDIPKIYSSDSIKSYQGKSLGTMPPHVFAIADKAFRDMKVLKMSQSIIVSGESGAGKTENTKFVLRYLTESYGSGQDIDDRIVEANPLLEAFGNAKTVRNNNSSRFGKFVEIHFNEKSSVVGGFVSHYLLEKSRICVQGKEERNYHIFYRLCAGASEDIRERLHLSSPDNFRYLNRGCTRYFANKETDKQILQNRKTPEHLKAGSLKDPLLDDHGDFVRMCTAMKKIGLDDEEKLDLFRVVAGVLHLGNIDFEEAGSTSGGCNLKNKSTQSLEYCAELLGLDQDDLRVSLTTRVMLTTAGGTKGTVIKVPLKVEQANNARDALAKTVYSHLFDHVVNRVNQCFPFETSSYFIGVLDIAGFEYFEHNSFEQFCINYCNEKLQQFFNERILKEEQELYQKEGLGVNEVHYVDNQDCIDLIEAKLMGILDILDEENRLPQPSDQHFTSAVHQKHKDHFRLSIPRKSKLAVHRNIRDDEGFIVRHFAGAVCYETTQFVEKNNDALHMSLESLICESRDKFIRELFESSTNNNKDTKQKAGKLSFISVGNKFKTQLNLLLDKLRSTGASFIRCIKPNLKMTSHDFEGAQILSQLQCSGMVSVLDLMQGGFPSRASFHELYNMYKKYMPDKLARLDPRLFCKALFKALGLNEIDYKFGLTKVFFRPGKFAEFDQIMKSDPDHLAQLVKRVNHWLICSRWKKVQWCSLSVIKLKNKIKYRAEACIKMQKTIRMWLCKRRHKPRIDGLVKVGTLKKRLDKFNEVVSALKDGKAEMNKQVKDLEISIDALMAKIKSTMMTREQIQKEYDALVKSSEVLLSALQKKKQQEEEAERLRRIQEEMEKERKRREEDEQRRRKEEEERRMKLEMETKRKQEEEERKKREDDEKRIQAEVEAQLARQREEESQQQAVLEQERRDRELALRIARSEAELISDEAQADPAVLRSLDFHPVTSKINGTRRTMTPGPAVQATKAAAGTKKHDLSKWKYAELRDTINTSCDIELLAACREEFHRRLKVYHAWKSKNKKRNTETEQRAPKSVTDYDFAPFLNNSPQQNPAAQLPARQQEIEMNRQQRFFRIPFIRPADQYKDPQNKKKGWWYAHFDGPWIARQMELHPDKPPILLVAGKDDMEMCELNLEETGLTRKRGAEILPRQFEEIWERCGGIQYLQSAIESRQARPTYATAMLQNLLK</sequence>
<keyword evidence="17" id="KW-1009">Hearing</keyword>
<evidence type="ECO:0000256" key="1">
    <source>
        <dbReference type="ARBA" id="ARBA00004105"/>
    </source>
</evidence>
<evidence type="ECO:0000256" key="26">
    <source>
        <dbReference type="ARBA" id="ARBA00023176"/>
    </source>
</evidence>
<dbReference type="GO" id="GO:0030048">
    <property type="term" value="P:actin filament-based movement"/>
    <property type="evidence" value="ECO:0007669"/>
    <property type="project" value="TreeGrafter"/>
</dbReference>
<name>A0A6P3IP26_BISBB</name>
<evidence type="ECO:0000313" key="36">
    <source>
        <dbReference type="Proteomes" id="UP000515208"/>
    </source>
</evidence>
<dbReference type="InterPro" id="IPR004009">
    <property type="entry name" value="SH3_Myosin"/>
</dbReference>
<keyword evidence="21" id="KW-0653">Protein transport</keyword>
<dbReference type="FunFam" id="3.40.850.10:FF:000030">
    <property type="entry name" value="unconventional myosin-VI isoform X1"/>
    <property type="match status" value="1"/>
</dbReference>
<evidence type="ECO:0000256" key="33">
    <source>
        <dbReference type="SAM" id="MobiDB-lite"/>
    </source>
</evidence>
<dbReference type="Pfam" id="PF21521">
    <property type="entry name" value="MYO6_lever"/>
    <property type="match status" value="1"/>
</dbReference>
<evidence type="ECO:0000256" key="8">
    <source>
        <dbReference type="ARBA" id="ARBA00004600"/>
    </source>
</evidence>
<dbReference type="GO" id="GO:0006897">
    <property type="term" value="P:endocytosis"/>
    <property type="evidence" value="ECO:0007669"/>
    <property type="project" value="UniProtKB-KW"/>
</dbReference>
<evidence type="ECO:0000256" key="20">
    <source>
        <dbReference type="ARBA" id="ARBA00022860"/>
    </source>
</evidence>
<dbReference type="InterPro" id="IPR008989">
    <property type="entry name" value="Myosin_S1_N"/>
</dbReference>
<dbReference type="CDD" id="cd21958">
    <property type="entry name" value="MyUb_Myo6"/>
    <property type="match status" value="1"/>
</dbReference>
<dbReference type="InterPro" id="IPR049016">
    <property type="entry name" value="MYO6_lever"/>
</dbReference>
<dbReference type="SMART" id="SM00242">
    <property type="entry name" value="MYSc"/>
    <property type="match status" value="1"/>
</dbReference>
<dbReference type="GO" id="GO:0005829">
    <property type="term" value="C:cytosol"/>
    <property type="evidence" value="ECO:0007669"/>
    <property type="project" value="UniProtKB-SubCell"/>
</dbReference>
<dbReference type="GO" id="GO:0030175">
    <property type="term" value="C:filopodium"/>
    <property type="evidence" value="ECO:0007669"/>
    <property type="project" value="UniProtKB-SubCell"/>
</dbReference>
<feature type="region of interest" description="Actin-binding" evidence="32">
    <location>
        <begin position="651"/>
        <end position="673"/>
    </location>
</feature>
<dbReference type="FunFam" id="1.10.10.820:FF:000005">
    <property type="entry name" value="unconventional myosin-VI isoform X2"/>
    <property type="match status" value="1"/>
</dbReference>
<keyword evidence="14" id="KW-0963">Cytoplasm</keyword>
<dbReference type="GO" id="GO:0007605">
    <property type="term" value="P:sensory perception of sound"/>
    <property type="evidence" value="ECO:0007669"/>
    <property type="project" value="UniProtKB-KW"/>
</dbReference>
<dbReference type="Gene3D" id="1.20.120.720">
    <property type="entry name" value="Myosin VI head, motor domain, U50 subdomain"/>
    <property type="match status" value="1"/>
</dbReference>
<evidence type="ECO:0000256" key="25">
    <source>
        <dbReference type="ARBA" id="ARBA00023175"/>
    </source>
</evidence>
<evidence type="ECO:0000256" key="31">
    <source>
        <dbReference type="ARBA" id="ARBA00030027"/>
    </source>
</evidence>
<dbReference type="CDD" id="cd22294">
    <property type="entry name" value="MYO6_MIU_linker"/>
    <property type="match status" value="1"/>
</dbReference>
<dbReference type="InterPro" id="IPR036114">
    <property type="entry name" value="MYSc_Myo6"/>
</dbReference>
<evidence type="ECO:0000256" key="10">
    <source>
        <dbReference type="ARBA" id="ARBA00008314"/>
    </source>
</evidence>
<evidence type="ECO:0000256" key="19">
    <source>
        <dbReference type="ARBA" id="ARBA00022840"/>
    </source>
</evidence>
<accession>A0A6P3IP26</accession>
<evidence type="ECO:0000256" key="15">
    <source>
        <dbReference type="ARBA" id="ARBA00022553"/>
    </source>
</evidence>
<evidence type="ECO:0000256" key="4">
    <source>
        <dbReference type="ARBA" id="ARBA00004150"/>
    </source>
</evidence>
<dbReference type="GeneID" id="104999697"/>
<evidence type="ECO:0000256" key="6">
    <source>
        <dbReference type="ARBA" id="ARBA00004514"/>
    </source>
</evidence>
<feature type="domain" description="Myosin motor" evidence="34">
    <location>
        <begin position="57"/>
        <end position="771"/>
    </location>
</feature>
<keyword evidence="22" id="KW-0333">Golgi apparatus</keyword>
<dbReference type="GO" id="GO:0005516">
    <property type="term" value="F:calmodulin binding"/>
    <property type="evidence" value="ECO:0007669"/>
    <property type="project" value="UniProtKB-KW"/>
</dbReference>
<keyword evidence="19 32" id="KW-0067">ATP-binding</keyword>
<dbReference type="FunFam" id="3.40.850.10:FF:000018">
    <property type="entry name" value="unconventional myosin-VI isoform X1"/>
    <property type="match status" value="1"/>
</dbReference>
<dbReference type="SUPFAM" id="SSF52540">
    <property type="entry name" value="P-loop containing nucleoside triphosphate hydrolases"/>
    <property type="match status" value="1"/>
</dbReference>